<protein>
    <submittedName>
        <fullName evidence="2">Uncharacterized protein</fullName>
    </submittedName>
</protein>
<feature type="region of interest" description="Disordered" evidence="1">
    <location>
        <begin position="73"/>
        <end position="94"/>
    </location>
</feature>
<dbReference type="InterPro" id="IPR036412">
    <property type="entry name" value="HAD-like_sf"/>
</dbReference>
<evidence type="ECO:0000313" key="3">
    <source>
        <dbReference type="Proteomes" id="UP000230069"/>
    </source>
</evidence>
<dbReference type="InParanoid" id="A0A2G5DE02"/>
<evidence type="ECO:0000313" key="2">
    <source>
        <dbReference type="EMBL" id="PIA41736.1"/>
    </source>
</evidence>
<dbReference type="EMBL" id="KZ305039">
    <property type="protein sequence ID" value="PIA41736.1"/>
    <property type="molecule type" value="Genomic_DNA"/>
</dbReference>
<evidence type="ECO:0000256" key="1">
    <source>
        <dbReference type="SAM" id="MobiDB-lite"/>
    </source>
</evidence>
<dbReference type="Gene3D" id="3.40.50.1000">
    <property type="entry name" value="HAD superfamily/HAD-like"/>
    <property type="match status" value="1"/>
</dbReference>
<dbReference type="Proteomes" id="UP000230069">
    <property type="component" value="Unassembled WGS sequence"/>
</dbReference>
<keyword evidence="3" id="KW-1185">Reference proteome</keyword>
<dbReference type="PANTHER" id="PTHR47108:SF1">
    <property type="entry name" value="5-AMINO-6-(5-PHOSPHO-D-RIBITYLAMINO)URACIL PHOSPHATASE, CHLOROPLASTIC"/>
    <property type="match status" value="1"/>
</dbReference>
<sequence length="94" mass="10794">MIDIHRGKPDTEMFVYTAQCLIFIFERCIVFGNSNSNLEATHDARTKCVAVASKHPMHNLADIDLPKFEPELEMEQEADETYPSRSVGDDDNFW</sequence>
<dbReference type="SUPFAM" id="SSF56784">
    <property type="entry name" value="HAD-like"/>
    <property type="match status" value="1"/>
</dbReference>
<organism evidence="2 3">
    <name type="scientific">Aquilegia coerulea</name>
    <name type="common">Rocky mountain columbine</name>
    <dbReference type="NCBI Taxonomy" id="218851"/>
    <lineage>
        <taxon>Eukaryota</taxon>
        <taxon>Viridiplantae</taxon>
        <taxon>Streptophyta</taxon>
        <taxon>Embryophyta</taxon>
        <taxon>Tracheophyta</taxon>
        <taxon>Spermatophyta</taxon>
        <taxon>Magnoliopsida</taxon>
        <taxon>Ranunculales</taxon>
        <taxon>Ranunculaceae</taxon>
        <taxon>Thalictroideae</taxon>
        <taxon>Aquilegia</taxon>
    </lineage>
</organism>
<proteinExistence type="predicted"/>
<dbReference type="InterPro" id="IPR023214">
    <property type="entry name" value="HAD_sf"/>
</dbReference>
<dbReference type="OrthoDB" id="40579at2759"/>
<name>A0A2G5DE02_AQUCA</name>
<reference evidence="2 3" key="1">
    <citation type="submission" date="2017-09" db="EMBL/GenBank/DDBJ databases">
        <title>WGS assembly of Aquilegia coerulea Goldsmith.</title>
        <authorList>
            <person name="Hodges S."/>
            <person name="Kramer E."/>
            <person name="Nordborg M."/>
            <person name="Tomkins J."/>
            <person name="Borevitz J."/>
            <person name="Derieg N."/>
            <person name="Yan J."/>
            <person name="Mihaltcheva S."/>
            <person name="Hayes R.D."/>
            <person name="Rokhsar D."/>
        </authorList>
    </citation>
    <scope>NUCLEOTIDE SEQUENCE [LARGE SCALE GENOMIC DNA]</scope>
    <source>
        <strain evidence="3">cv. Goldsmith</strain>
    </source>
</reference>
<dbReference type="AlphaFoldDB" id="A0A2G5DE02"/>
<gene>
    <name evidence="2" type="ORF">AQUCO_02200280v1</name>
</gene>
<accession>A0A2G5DE02</accession>
<dbReference type="STRING" id="218851.A0A2G5DE02"/>
<dbReference type="PANTHER" id="PTHR47108">
    <property type="entry name" value="5-AMINO-6-(5-PHOSPHO-D-RIBITYLAMINO)URACIL PHOSPHATASE, CHLOROPLASTIC"/>
    <property type="match status" value="1"/>
</dbReference>